<dbReference type="PANTHER" id="PTHR48462:SF1">
    <property type="entry name" value="PROTEIN, PUTATIVE-RELATED"/>
    <property type="match status" value="1"/>
</dbReference>
<reference evidence="1" key="1">
    <citation type="submission" date="2021-02" db="EMBL/GenBank/DDBJ databases">
        <authorList>
            <person name="Dougan E. K."/>
            <person name="Rhodes N."/>
            <person name="Thang M."/>
            <person name="Chan C."/>
        </authorList>
    </citation>
    <scope>NUCLEOTIDE SEQUENCE</scope>
</reference>
<gene>
    <name evidence="1" type="ORF">SNAT2548_LOCUS17633</name>
</gene>
<dbReference type="OrthoDB" id="422033at2759"/>
<accession>A0A812NY90</accession>
<comment type="caution">
    <text evidence="1">The sequence shown here is derived from an EMBL/GenBank/DDBJ whole genome shotgun (WGS) entry which is preliminary data.</text>
</comment>
<dbReference type="PANTHER" id="PTHR48462">
    <property type="entry name" value="PROTEIN, PUTATIVE-RELATED"/>
    <property type="match status" value="1"/>
</dbReference>
<name>A0A812NY90_9DINO</name>
<evidence type="ECO:0000313" key="1">
    <source>
        <dbReference type="EMBL" id="CAE7336972.1"/>
    </source>
</evidence>
<proteinExistence type="predicted"/>
<dbReference type="Proteomes" id="UP000604046">
    <property type="component" value="Unassembled WGS sequence"/>
</dbReference>
<dbReference type="EMBL" id="CAJNDS010002118">
    <property type="protein sequence ID" value="CAE7336972.1"/>
    <property type="molecule type" value="Genomic_DNA"/>
</dbReference>
<dbReference type="AlphaFoldDB" id="A0A812NY90"/>
<protein>
    <recommendedName>
        <fullName evidence="3">Reverse transcriptase domain-containing protein</fullName>
    </recommendedName>
</protein>
<sequence>MDDAFLAGGCQPVAASLTRLVSAARQVGLQLNPQKCELIVCGGLTASVDARAFRAGIRVNASGNFLLLGAPIGQARYTEAATLAERVDKARPLLRAIAELPDPQTGLLLLRHCASFCKFVFALRVTPTQLLGSAATAFDSAVRECLESLCTGPLPEEAWQQASLSTASGGLGLRHAQLHAPAAYAASLAAVQPPALDKNFCQDWPASGAVAAASSVNECLLPDDQIPVPAPPTTKQQSLSQALDRALLIRLGAPTPGREAFRAHLQLLQQPRAGAWLHAPPSEALGLHVDGPLFRVMVRLRLRLPVAASDAVCPLCDGIADKFGDHARACPCGGDRTKRHNRLRSLLAARAQAAGLSPEVEKPDLLPPRLGEAGCSEDGSRAGNGRRPADVWVPSWGLHGPAAFDLAVTCGMRPGQHAAVAAAAERPAADYEARKCLHKDTKAVCAVQGLQFIPMVVEASGGWAPCAVRAWQQLAANLALRSGEPASQEADRLYQALAISLQRENARAVLRRMPETAGSVRHLADP</sequence>
<keyword evidence="2" id="KW-1185">Reference proteome</keyword>
<evidence type="ECO:0008006" key="3">
    <source>
        <dbReference type="Google" id="ProtNLM"/>
    </source>
</evidence>
<organism evidence="1 2">
    <name type="scientific">Symbiodinium natans</name>
    <dbReference type="NCBI Taxonomy" id="878477"/>
    <lineage>
        <taxon>Eukaryota</taxon>
        <taxon>Sar</taxon>
        <taxon>Alveolata</taxon>
        <taxon>Dinophyceae</taxon>
        <taxon>Suessiales</taxon>
        <taxon>Symbiodiniaceae</taxon>
        <taxon>Symbiodinium</taxon>
    </lineage>
</organism>
<evidence type="ECO:0000313" key="2">
    <source>
        <dbReference type="Proteomes" id="UP000604046"/>
    </source>
</evidence>